<dbReference type="AlphaFoldDB" id="A0A5Q2QAQ1"/>
<dbReference type="KEGG" id="llp:GH975_01785"/>
<comment type="pathway">
    <text evidence="1">Lipid metabolism.</text>
</comment>
<evidence type="ECO:0000256" key="3">
    <source>
        <dbReference type="ARBA" id="ARBA00022516"/>
    </source>
</evidence>
<keyword evidence="11 12" id="KW-0670">Pyruvate</keyword>
<sequence length="282" mass="31466">MITKLFIILQYLLPQHLLSRLVGFLATTEWSPLKNFLIERFIHAFKVEMNECERTEAREFVNFNDFFTRSLKPDARVINDDRALCISPVDGAVSQIGRTDNGRVLQAKGQDYSLADLLADDDLAARLQGGEFTTLYLSPKDYHRIHMPFDGTLKKMIHVPGALFSVNNATADAVPGLFARNERVVCVFDTEHGEIAMVLVGAMIVASISTVWHGQVSPVRDIQRWDYQAPAPVSLKRGDEMGRFALGSTVILCTQPGALKWDDLAHGDPVRLGQAIGQWAQQ</sequence>
<evidence type="ECO:0000256" key="4">
    <source>
        <dbReference type="ARBA" id="ARBA00022793"/>
    </source>
</evidence>
<comment type="PTM">
    <text evidence="12">Is synthesized initially as an inactive proenzyme. Formation of the active enzyme involves a self-maturation process in which the active site pyruvoyl group is generated from an internal serine residue via an autocatalytic post-translational modification. Two non-identical subunits are generated from the proenzyme in this reaction, and the pyruvate is formed at the N-terminus of the alpha chain, which is derived from the carboxyl end of the proenzyme. The autoendoproteolytic cleavage occurs by a canonical serine protease mechanism, in which the side chain hydroxyl group of the serine supplies its oxygen atom to form the C-terminus of the beta chain, while the remainder of the serine residue undergoes an oxidative deamination to produce ammonia and the pyruvoyl prosthetic group on the alpha chain. During this reaction, the Ser that is part of the protease active site of the proenzyme becomes the pyruvoyl prosthetic group, which constitutes an essential element of the active site of the mature decarboxylase.</text>
</comment>
<comment type="function">
    <text evidence="12">Catalyzes the formation of phosphatidylethanolamine (PtdEtn) from phosphatidylserine (PtdSer).</text>
</comment>
<evidence type="ECO:0000256" key="7">
    <source>
        <dbReference type="ARBA" id="ARBA00023145"/>
    </source>
</evidence>
<feature type="modified residue" description="Pyruvic acid (Ser); by autocatalysis" evidence="12">
    <location>
        <position position="248"/>
    </location>
</feature>
<evidence type="ECO:0000313" key="13">
    <source>
        <dbReference type="EMBL" id="QGG79361.1"/>
    </source>
</evidence>
<evidence type="ECO:0000256" key="2">
    <source>
        <dbReference type="ARBA" id="ARBA00022475"/>
    </source>
</evidence>
<dbReference type="NCBIfam" id="TIGR00163">
    <property type="entry name" value="PS_decarb"/>
    <property type="match status" value="1"/>
</dbReference>
<keyword evidence="2 12" id="KW-1003">Cell membrane</keyword>
<dbReference type="PANTHER" id="PTHR10067">
    <property type="entry name" value="PHOSPHATIDYLSERINE DECARBOXYLASE"/>
    <property type="match status" value="1"/>
</dbReference>
<dbReference type="EC" id="4.1.1.65" evidence="12"/>
<evidence type="ECO:0000313" key="14">
    <source>
        <dbReference type="Proteomes" id="UP000388235"/>
    </source>
</evidence>
<evidence type="ECO:0000256" key="1">
    <source>
        <dbReference type="ARBA" id="ARBA00005189"/>
    </source>
</evidence>
<dbReference type="InterPro" id="IPR033177">
    <property type="entry name" value="PSD-B"/>
</dbReference>
<feature type="active site" description="Charge relay system; for autoendoproteolytic cleavage activity" evidence="12">
    <location>
        <position position="248"/>
    </location>
</feature>
<comment type="pathway">
    <text evidence="12">Phospholipid metabolism; phosphatidylethanolamine biosynthesis; phosphatidylethanolamine from CDP-diacylglycerol: step 2/2.</text>
</comment>
<dbReference type="Proteomes" id="UP000388235">
    <property type="component" value="Chromosome"/>
</dbReference>
<feature type="active site" description="Schiff-base intermediate with substrate; via pyruvic acid; for decarboxylase activity" evidence="12">
    <location>
        <position position="248"/>
    </location>
</feature>
<keyword evidence="6 12" id="KW-0472">Membrane</keyword>
<feature type="chain" id="PRO_5024520447" description="Phosphatidylserine decarboxylase alpha chain" evidence="12">
    <location>
        <begin position="248"/>
        <end position="282"/>
    </location>
</feature>
<dbReference type="RefSeq" id="WP_153712865.1">
    <property type="nucleotide sequence ID" value="NZ_CP045871.1"/>
</dbReference>
<keyword evidence="3 12" id="KW-0444">Lipid biosynthesis</keyword>
<organism evidence="13 14">
    <name type="scientific">Litorivicinus lipolyticus</name>
    <dbReference type="NCBI Taxonomy" id="418701"/>
    <lineage>
        <taxon>Bacteria</taxon>
        <taxon>Pseudomonadati</taxon>
        <taxon>Pseudomonadota</taxon>
        <taxon>Gammaproteobacteria</taxon>
        <taxon>Oceanospirillales</taxon>
        <taxon>Litorivicinaceae</taxon>
        <taxon>Litorivicinus</taxon>
    </lineage>
</organism>
<dbReference type="HAMAP" id="MF_00662">
    <property type="entry name" value="PS_decarb_PSD_B_type1"/>
    <property type="match status" value="1"/>
</dbReference>
<evidence type="ECO:0000256" key="6">
    <source>
        <dbReference type="ARBA" id="ARBA00023136"/>
    </source>
</evidence>
<comment type="cofactor">
    <cofactor evidence="12">
        <name>pyruvate</name>
        <dbReference type="ChEBI" id="CHEBI:15361"/>
    </cofactor>
    <text evidence="12">Binds 1 pyruvoyl group covalently per subunit.</text>
</comment>
<protein>
    <recommendedName>
        <fullName evidence="12">Phosphatidylserine decarboxylase proenzyme</fullName>
        <ecNumber evidence="12">4.1.1.65</ecNumber>
    </recommendedName>
    <component>
        <recommendedName>
            <fullName evidence="12">Phosphatidylserine decarboxylase alpha chain</fullName>
        </recommendedName>
    </component>
    <component>
        <recommendedName>
            <fullName evidence="12">Phosphatidylserine decarboxylase beta chain</fullName>
        </recommendedName>
    </component>
</protein>
<dbReference type="InterPro" id="IPR033178">
    <property type="entry name" value="PSD_type1_pro"/>
</dbReference>
<feature type="site" description="Cleavage (non-hydrolytic); by autocatalysis" evidence="12">
    <location>
        <begin position="247"/>
        <end position="248"/>
    </location>
</feature>
<keyword evidence="5 12" id="KW-0443">Lipid metabolism</keyword>
<comment type="subcellular location">
    <subcellularLocation>
        <location evidence="12">Cell membrane</location>
        <topology evidence="12">Peripheral membrane protein</topology>
    </subcellularLocation>
</comment>
<keyword evidence="14" id="KW-1185">Reference proteome</keyword>
<proteinExistence type="inferred from homology"/>
<gene>
    <name evidence="12 13" type="primary">psd</name>
    <name evidence="13" type="ORF">GH975_01785</name>
</gene>
<comment type="similarity">
    <text evidence="12">Belongs to the phosphatidylserine decarboxylase family. PSD-B subfamily. Prokaryotic type I sub-subfamily.</text>
</comment>
<evidence type="ECO:0000256" key="5">
    <source>
        <dbReference type="ARBA" id="ARBA00023098"/>
    </source>
</evidence>
<keyword evidence="10 12" id="KW-1208">Phospholipid metabolism</keyword>
<accession>A0A5Q2QAQ1</accession>
<dbReference type="OrthoDB" id="9802030at2"/>
<evidence type="ECO:0000256" key="12">
    <source>
        <dbReference type="HAMAP-Rule" id="MF_00662"/>
    </source>
</evidence>
<feature type="active site" description="Charge relay system; for autoendoproteolytic cleavage activity" evidence="12">
    <location>
        <position position="146"/>
    </location>
</feature>
<evidence type="ECO:0000256" key="8">
    <source>
        <dbReference type="ARBA" id="ARBA00023209"/>
    </source>
</evidence>
<dbReference type="UniPathway" id="UPA00558">
    <property type="reaction ID" value="UER00616"/>
</dbReference>
<evidence type="ECO:0000256" key="9">
    <source>
        <dbReference type="ARBA" id="ARBA00023239"/>
    </source>
</evidence>
<dbReference type="GO" id="GO:0006646">
    <property type="term" value="P:phosphatidylethanolamine biosynthetic process"/>
    <property type="evidence" value="ECO:0007669"/>
    <property type="project" value="UniProtKB-UniRule"/>
</dbReference>
<comment type="subunit">
    <text evidence="12">Heterodimer of a large membrane-associated beta subunit and a small pyruvoyl-containing alpha subunit.</text>
</comment>
<keyword evidence="8 12" id="KW-0594">Phospholipid biosynthesis</keyword>
<dbReference type="InterPro" id="IPR003817">
    <property type="entry name" value="PS_Dcarbxylase"/>
</dbReference>
<keyword evidence="7 12" id="KW-0865">Zymogen</keyword>
<feature type="chain" id="PRO_5024520446" description="Phosphatidylserine decarboxylase beta chain" evidence="12">
    <location>
        <begin position="1"/>
        <end position="247"/>
    </location>
</feature>
<reference evidence="13 14" key="1">
    <citation type="submission" date="2019-11" db="EMBL/GenBank/DDBJ databases">
        <authorList>
            <person name="Khan S.A."/>
            <person name="Jeon C.O."/>
            <person name="Chun B.H."/>
        </authorList>
    </citation>
    <scope>NUCLEOTIDE SEQUENCE [LARGE SCALE GENOMIC DNA]</scope>
    <source>
        <strain evidence="13 14">IMCC 1097</strain>
    </source>
</reference>
<comment type="catalytic activity">
    <reaction evidence="12">
        <text>a 1,2-diacyl-sn-glycero-3-phospho-L-serine + H(+) = a 1,2-diacyl-sn-glycero-3-phosphoethanolamine + CO2</text>
        <dbReference type="Rhea" id="RHEA:20828"/>
        <dbReference type="ChEBI" id="CHEBI:15378"/>
        <dbReference type="ChEBI" id="CHEBI:16526"/>
        <dbReference type="ChEBI" id="CHEBI:57262"/>
        <dbReference type="ChEBI" id="CHEBI:64612"/>
        <dbReference type="EC" id="4.1.1.65"/>
    </reaction>
</comment>
<name>A0A5Q2QAQ1_9GAMM</name>
<feature type="active site" description="Charge relay system; for autoendoproteolytic cleavage activity" evidence="12">
    <location>
        <position position="90"/>
    </location>
</feature>
<dbReference type="GO" id="GO:0005886">
    <property type="term" value="C:plasma membrane"/>
    <property type="evidence" value="ECO:0007669"/>
    <property type="project" value="UniProtKB-SubCell"/>
</dbReference>
<dbReference type="EMBL" id="CP045871">
    <property type="protein sequence ID" value="QGG79361.1"/>
    <property type="molecule type" value="Genomic_DNA"/>
</dbReference>
<keyword evidence="9 12" id="KW-0456">Lyase</keyword>
<keyword evidence="4 12" id="KW-0210">Decarboxylase</keyword>
<dbReference type="PANTHER" id="PTHR10067:SF6">
    <property type="entry name" value="PHOSPHATIDYLSERINE DECARBOXYLASE PROENZYME, MITOCHONDRIAL"/>
    <property type="match status" value="1"/>
</dbReference>
<evidence type="ECO:0000256" key="11">
    <source>
        <dbReference type="ARBA" id="ARBA00023317"/>
    </source>
</evidence>
<evidence type="ECO:0000256" key="10">
    <source>
        <dbReference type="ARBA" id="ARBA00023264"/>
    </source>
</evidence>
<dbReference type="Pfam" id="PF02666">
    <property type="entry name" value="PS_Dcarbxylase"/>
    <property type="match status" value="1"/>
</dbReference>
<dbReference type="GO" id="GO:0004609">
    <property type="term" value="F:phosphatidylserine decarboxylase activity"/>
    <property type="evidence" value="ECO:0007669"/>
    <property type="project" value="UniProtKB-UniRule"/>
</dbReference>